<dbReference type="SMART" id="SM00332">
    <property type="entry name" value="PP2Cc"/>
    <property type="match status" value="1"/>
</dbReference>
<proteinExistence type="predicted"/>
<name>A0A6C2C850_9LACO</name>
<protein>
    <submittedName>
        <fullName evidence="2">Stp1/IreP family PP2C-type Ser/Thr phosphatase</fullName>
    </submittedName>
</protein>
<dbReference type="PANTHER" id="PTHR47992">
    <property type="entry name" value="PROTEIN PHOSPHATASE"/>
    <property type="match status" value="1"/>
</dbReference>
<evidence type="ECO:0000313" key="2">
    <source>
        <dbReference type="EMBL" id="TYC50104.1"/>
    </source>
</evidence>
<dbReference type="PROSITE" id="PS51746">
    <property type="entry name" value="PPM_2"/>
    <property type="match status" value="1"/>
</dbReference>
<dbReference type="SMART" id="SM00331">
    <property type="entry name" value="PP2C_SIG"/>
    <property type="match status" value="1"/>
</dbReference>
<dbReference type="NCBIfam" id="NF033484">
    <property type="entry name" value="Stp1_PP2C_phos"/>
    <property type="match status" value="1"/>
</dbReference>
<dbReference type="Proteomes" id="UP000371977">
    <property type="component" value="Unassembled WGS sequence"/>
</dbReference>
<dbReference type="SUPFAM" id="SSF81606">
    <property type="entry name" value="PP2C-like"/>
    <property type="match status" value="1"/>
</dbReference>
<dbReference type="CDD" id="cd00143">
    <property type="entry name" value="PP2Cc"/>
    <property type="match status" value="1"/>
</dbReference>
<dbReference type="InterPro" id="IPR036457">
    <property type="entry name" value="PPM-type-like_dom_sf"/>
</dbReference>
<dbReference type="EMBL" id="SDGZ01000010">
    <property type="protein sequence ID" value="TYC50104.1"/>
    <property type="molecule type" value="Genomic_DNA"/>
</dbReference>
<dbReference type="Pfam" id="PF13672">
    <property type="entry name" value="PP2C_2"/>
    <property type="match status" value="1"/>
</dbReference>
<gene>
    <name evidence="2" type="ORF">ESZ50_03370</name>
</gene>
<dbReference type="RefSeq" id="WP_148622186.1">
    <property type="nucleotide sequence ID" value="NZ_SDGZ01000010.1"/>
</dbReference>
<evidence type="ECO:0000259" key="1">
    <source>
        <dbReference type="PROSITE" id="PS51746"/>
    </source>
</evidence>
<organism evidence="2 3">
    <name type="scientific">Weissella muntiaci</name>
    <dbReference type="NCBI Taxonomy" id="2508881"/>
    <lineage>
        <taxon>Bacteria</taxon>
        <taxon>Bacillati</taxon>
        <taxon>Bacillota</taxon>
        <taxon>Bacilli</taxon>
        <taxon>Lactobacillales</taxon>
        <taxon>Lactobacillaceae</taxon>
        <taxon>Weissella</taxon>
    </lineage>
</organism>
<dbReference type="OrthoDB" id="9801841at2"/>
<feature type="domain" description="PPM-type phosphatase" evidence="1">
    <location>
        <begin position="2"/>
        <end position="241"/>
    </location>
</feature>
<dbReference type="InterPro" id="IPR015655">
    <property type="entry name" value="PP2C"/>
</dbReference>
<dbReference type="GO" id="GO:0004722">
    <property type="term" value="F:protein serine/threonine phosphatase activity"/>
    <property type="evidence" value="ECO:0007669"/>
    <property type="project" value="InterPro"/>
</dbReference>
<sequence>MKITYASDRGRVRADNQDYVDVFVNTSGSQLAIVADGVGGEFGGDVASTMAVLHLGNEWRITDVADAAAGRAWLETMAAQENETILNAGRRYKTLKGMATTLVVAIILADQVIIANLGDSRAYLLRNRELRQITEDHNLAGELLRQGAITADQAAEHPGRHIITRSLGVGEDVMLDIYEFALQADDLLMLTTDGLPKILSDREIITEIEHAPSQKAAVENLITNVNAGGGPDNVTVLLGYQESEDQV</sequence>
<keyword evidence="3" id="KW-1185">Reference proteome</keyword>
<dbReference type="AlphaFoldDB" id="A0A6C2C850"/>
<dbReference type="InterPro" id="IPR001932">
    <property type="entry name" value="PPM-type_phosphatase-like_dom"/>
</dbReference>
<comment type="caution">
    <text evidence="2">The sequence shown here is derived from an EMBL/GenBank/DDBJ whole genome shotgun (WGS) entry which is preliminary data.</text>
</comment>
<dbReference type="Gene3D" id="3.60.40.10">
    <property type="entry name" value="PPM-type phosphatase domain"/>
    <property type="match status" value="1"/>
</dbReference>
<evidence type="ECO:0000313" key="3">
    <source>
        <dbReference type="Proteomes" id="UP000371977"/>
    </source>
</evidence>
<reference evidence="2 3" key="1">
    <citation type="submission" date="2019-01" db="EMBL/GenBank/DDBJ databases">
        <title>Weissella sp. nov., a novel lactic acid bacterium isolated from animal feces.</title>
        <authorList>
            <person name="Wang L.-T."/>
        </authorList>
    </citation>
    <scope>NUCLEOTIDE SEQUENCE [LARGE SCALE GENOMIC DNA]</scope>
    <source>
        <strain evidence="2 3">8H-2</strain>
    </source>
</reference>
<accession>A0A6C2C850</accession>